<feature type="compositionally biased region" description="Low complexity" evidence="1">
    <location>
        <begin position="73"/>
        <end position="82"/>
    </location>
</feature>
<dbReference type="Proteomes" id="UP000001292">
    <property type="component" value="Unassembled WGS sequence"/>
</dbReference>
<evidence type="ECO:0000313" key="3">
    <source>
        <dbReference type="Proteomes" id="UP000001292"/>
    </source>
</evidence>
<sequence length="124" mass="13906">MMSHNGRIRKGPAENRVGMVGMAKTNDRLETIGWEFPGPRVQITTKTISVAAAAEAEQKQQQHWRQIARINDHANNQQPADNDNNKEELADLFALPGSGEKLRQRLDRRSSSQDVLARPESTYG</sequence>
<proteinExistence type="predicted"/>
<protein>
    <submittedName>
        <fullName evidence="2">GM19917</fullName>
    </submittedName>
</protein>
<dbReference type="EMBL" id="CH480816">
    <property type="protein sequence ID" value="EDW48426.1"/>
    <property type="molecule type" value="Genomic_DNA"/>
</dbReference>
<name>B4HNK7_DROSE</name>
<evidence type="ECO:0000313" key="2">
    <source>
        <dbReference type="EMBL" id="EDW48426.1"/>
    </source>
</evidence>
<organism evidence="3">
    <name type="scientific">Drosophila sechellia</name>
    <name type="common">Fruit fly</name>
    <dbReference type="NCBI Taxonomy" id="7238"/>
    <lineage>
        <taxon>Eukaryota</taxon>
        <taxon>Metazoa</taxon>
        <taxon>Ecdysozoa</taxon>
        <taxon>Arthropoda</taxon>
        <taxon>Hexapoda</taxon>
        <taxon>Insecta</taxon>
        <taxon>Pterygota</taxon>
        <taxon>Neoptera</taxon>
        <taxon>Endopterygota</taxon>
        <taxon>Diptera</taxon>
        <taxon>Brachycera</taxon>
        <taxon>Muscomorpha</taxon>
        <taxon>Ephydroidea</taxon>
        <taxon>Drosophilidae</taxon>
        <taxon>Drosophila</taxon>
        <taxon>Sophophora</taxon>
    </lineage>
</organism>
<dbReference type="AlphaFoldDB" id="B4HNK7"/>
<dbReference type="HOGENOM" id="CLU_2006281_0_0_1"/>
<accession>B4HNK7</accession>
<gene>
    <name evidence="2" type="primary">Dsec\GM19917</name>
    <name evidence="2" type="ORF">Dsec_GM19917</name>
</gene>
<feature type="region of interest" description="Disordered" evidence="1">
    <location>
        <begin position="70"/>
        <end position="89"/>
    </location>
</feature>
<feature type="compositionally biased region" description="Basic and acidic residues" evidence="1">
    <location>
        <begin position="100"/>
        <end position="111"/>
    </location>
</feature>
<reference evidence="2 3" key="1">
    <citation type="journal article" date="2007" name="Nature">
        <title>Evolution of genes and genomes on the Drosophila phylogeny.</title>
        <authorList>
            <consortium name="Drosophila 12 Genomes Consortium"/>
            <person name="Clark A.G."/>
            <person name="Eisen M.B."/>
            <person name="Smith D.R."/>
            <person name="Bergman C.M."/>
            <person name="Oliver B."/>
            <person name="Markow T.A."/>
            <person name="Kaufman T.C."/>
            <person name="Kellis M."/>
            <person name="Gelbart W."/>
            <person name="Iyer V.N."/>
            <person name="Pollard D.A."/>
            <person name="Sackton T.B."/>
            <person name="Larracuente A.M."/>
            <person name="Singh N.D."/>
            <person name="Abad J.P."/>
            <person name="Abt D.N."/>
            <person name="Adryan B."/>
            <person name="Aguade M."/>
            <person name="Akashi H."/>
            <person name="Anderson W.W."/>
            <person name="Aquadro C.F."/>
            <person name="Ardell D.H."/>
            <person name="Arguello R."/>
            <person name="Artieri C.G."/>
            <person name="Barbash D.A."/>
            <person name="Barker D."/>
            <person name="Barsanti P."/>
            <person name="Batterham P."/>
            <person name="Batzoglou S."/>
            <person name="Begun D."/>
            <person name="Bhutkar A."/>
            <person name="Blanco E."/>
            <person name="Bosak S.A."/>
            <person name="Bradley R.K."/>
            <person name="Brand A.D."/>
            <person name="Brent M.R."/>
            <person name="Brooks A.N."/>
            <person name="Brown R.H."/>
            <person name="Butlin R.K."/>
            <person name="Caggese C."/>
            <person name="Calvi B.R."/>
            <person name="Bernardo de Carvalho A."/>
            <person name="Caspi A."/>
            <person name="Castrezana S."/>
            <person name="Celniker S.E."/>
            <person name="Chang J.L."/>
            <person name="Chapple C."/>
            <person name="Chatterji S."/>
            <person name="Chinwalla A."/>
            <person name="Civetta A."/>
            <person name="Clifton S.W."/>
            <person name="Comeron J.M."/>
            <person name="Costello J.C."/>
            <person name="Coyne J.A."/>
            <person name="Daub J."/>
            <person name="David R.G."/>
            <person name="Delcher A.L."/>
            <person name="Delehaunty K."/>
            <person name="Do C.B."/>
            <person name="Ebling H."/>
            <person name="Edwards K."/>
            <person name="Eickbush T."/>
            <person name="Evans J.D."/>
            <person name="Filipski A."/>
            <person name="Findeiss S."/>
            <person name="Freyhult E."/>
            <person name="Fulton L."/>
            <person name="Fulton R."/>
            <person name="Garcia A.C."/>
            <person name="Gardiner A."/>
            <person name="Garfield D.A."/>
            <person name="Garvin B.E."/>
            <person name="Gibson G."/>
            <person name="Gilbert D."/>
            <person name="Gnerre S."/>
            <person name="Godfrey J."/>
            <person name="Good R."/>
            <person name="Gotea V."/>
            <person name="Gravely B."/>
            <person name="Greenberg A.J."/>
            <person name="Griffiths-Jones S."/>
            <person name="Gross S."/>
            <person name="Guigo R."/>
            <person name="Gustafson E.A."/>
            <person name="Haerty W."/>
            <person name="Hahn M.W."/>
            <person name="Halligan D.L."/>
            <person name="Halpern A.L."/>
            <person name="Halter G.M."/>
            <person name="Han M.V."/>
            <person name="Heger A."/>
            <person name="Hillier L."/>
            <person name="Hinrichs A.S."/>
            <person name="Holmes I."/>
            <person name="Hoskins R.A."/>
            <person name="Hubisz M.J."/>
            <person name="Hultmark D."/>
            <person name="Huntley M.A."/>
            <person name="Jaffe D.B."/>
            <person name="Jagadeeshan S."/>
            <person name="Jeck W.R."/>
            <person name="Johnson J."/>
            <person name="Jones C.D."/>
            <person name="Jordan W.C."/>
            <person name="Karpen G.H."/>
            <person name="Kataoka E."/>
            <person name="Keightley P.D."/>
            <person name="Kheradpour P."/>
            <person name="Kirkness E.F."/>
            <person name="Koerich L.B."/>
            <person name="Kristiansen K."/>
            <person name="Kudrna D."/>
            <person name="Kulathinal R.J."/>
            <person name="Kumar S."/>
            <person name="Kwok R."/>
            <person name="Lander E."/>
            <person name="Langley C.H."/>
            <person name="Lapoint R."/>
            <person name="Lazzaro B.P."/>
            <person name="Lee S.J."/>
            <person name="Levesque L."/>
            <person name="Li R."/>
            <person name="Lin C.F."/>
            <person name="Lin M.F."/>
            <person name="Lindblad-Toh K."/>
            <person name="Llopart A."/>
            <person name="Long M."/>
            <person name="Low L."/>
            <person name="Lozovsky E."/>
            <person name="Lu J."/>
            <person name="Luo M."/>
            <person name="Machado C.A."/>
            <person name="Makalowski W."/>
            <person name="Marzo M."/>
            <person name="Matsuda M."/>
            <person name="Matzkin L."/>
            <person name="McAllister B."/>
            <person name="McBride C.S."/>
            <person name="McKernan B."/>
            <person name="McKernan K."/>
            <person name="Mendez-Lago M."/>
            <person name="Minx P."/>
            <person name="Mollenhauer M.U."/>
            <person name="Montooth K."/>
            <person name="Mount S.M."/>
            <person name="Mu X."/>
            <person name="Myers E."/>
            <person name="Negre B."/>
            <person name="Newfeld S."/>
            <person name="Nielsen R."/>
            <person name="Noor M.A."/>
            <person name="O'Grady P."/>
            <person name="Pachter L."/>
            <person name="Papaceit M."/>
            <person name="Parisi M.J."/>
            <person name="Parisi M."/>
            <person name="Parts L."/>
            <person name="Pedersen J.S."/>
            <person name="Pesole G."/>
            <person name="Phillippy A.M."/>
            <person name="Ponting C.P."/>
            <person name="Pop M."/>
            <person name="Porcelli D."/>
            <person name="Powell J.R."/>
            <person name="Prohaska S."/>
            <person name="Pruitt K."/>
            <person name="Puig M."/>
            <person name="Quesneville H."/>
            <person name="Ram K.R."/>
            <person name="Rand D."/>
            <person name="Rasmussen M.D."/>
            <person name="Reed L.K."/>
            <person name="Reenan R."/>
            <person name="Reily A."/>
            <person name="Remington K.A."/>
            <person name="Rieger T.T."/>
            <person name="Ritchie M.G."/>
            <person name="Robin C."/>
            <person name="Rogers Y.H."/>
            <person name="Rohde C."/>
            <person name="Rozas J."/>
            <person name="Rubenfield M.J."/>
            <person name="Ruiz A."/>
            <person name="Russo S."/>
            <person name="Salzberg S.L."/>
            <person name="Sanchez-Gracia A."/>
            <person name="Saranga D.J."/>
            <person name="Sato H."/>
            <person name="Schaeffer S.W."/>
            <person name="Schatz M.C."/>
            <person name="Schlenke T."/>
            <person name="Schwartz R."/>
            <person name="Segarra C."/>
            <person name="Singh R.S."/>
            <person name="Sirot L."/>
            <person name="Sirota M."/>
            <person name="Sisneros N.B."/>
            <person name="Smith C.D."/>
            <person name="Smith T.F."/>
            <person name="Spieth J."/>
            <person name="Stage D.E."/>
            <person name="Stark A."/>
            <person name="Stephan W."/>
            <person name="Strausberg R.L."/>
            <person name="Strempel S."/>
            <person name="Sturgill D."/>
            <person name="Sutton G."/>
            <person name="Sutton G.G."/>
            <person name="Tao W."/>
            <person name="Teichmann S."/>
            <person name="Tobari Y.N."/>
            <person name="Tomimura Y."/>
            <person name="Tsolas J.M."/>
            <person name="Valente V.L."/>
            <person name="Venter E."/>
            <person name="Venter J.C."/>
            <person name="Vicario S."/>
            <person name="Vieira F.G."/>
            <person name="Vilella A.J."/>
            <person name="Villasante A."/>
            <person name="Walenz B."/>
            <person name="Wang J."/>
            <person name="Wasserman M."/>
            <person name="Watts T."/>
            <person name="Wilson D."/>
            <person name="Wilson R.K."/>
            <person name="Wing R.A."/>
            <person name="Wolfner M.F."/>
            <person name="Wong A."/>
            <person name="Wong G.K."/>
            <person name="Wu C.I."/>
            <person name="Wu G."/>
            <person name="Yamamoto D."/>
            <person name="Yang H.P."/>
            <person name="Yang S.P."/>
            <person name="Yorke J.A."/>
            <person name="Yoshida K."/>
            <person name="Zdobnov E."/>
            <person name="Zhang P."/>
            <person name="Zhang Y."/>
            <person name="Zimin A.V."/>
            <person name="Baldwin J."/>
            <person name="Abdouelleil A."/>
            <person name="Abdulkadir J."/>
            <person name="Abebe A."/>
            <person name="Abera B."/>
            <person name="Abreu J."/>
            <person name="Acer S.C."/>
            <person name="Aftuck L."/>
            <person name="Alexander A."/>
            <person name="An P."/>
            <person name="Anderson E."/>
            <person name="Anderson S."/>
            <person name="Arachi H."/>
            <person name="Azer M."/>
            <person name="Bachantsang P."/>
            <person name="Barry A."/>
            <person name="Bayul T."/>
            <person name="Berlin A."/>
            <person name="Bessette D."/>
            <person name="Bloom T."/>
            <person name="Blye J."/>
            <person name="Boguslavskiy L."/>
            <person name="Bonnet C."/>
            <person name="Boukhgalter B."/>
            <person name="Bourzgui I."/>
            <person name="Brown A."/>
            <person name="Cahill P."/>
            <person name="Channer S."/>
            <person name="Cheshatsang Y."/>
            <person name="Chuda L."/>
            <person name="Citroen M."/>
            <person name="Collymore A."/>
            <person name="Cooke P."/>
            <person name="Costello M."/>
            <person name="D'Aco K."/>
            <person name="Daza R."/>
            <person name="De Haan G."/>
            <person name="DeGray S."/>
            <person name="DeMaso C."/>
            <person name="Dhargay N."/>
            <person name="Dooley K."/>
            <person name="Dooley E."/>
            <person name="Doricent M."/>
            <person name="Dorje P."/>
            <person name="Dorjee K."/>
            <person name="Dupes A."/>
            <person name="Elong R."/>
            <person name="Falk J."/>
            <person name="Farina A."/>
            <person name="Faro S."/>
            <person name="Ferguson D."/>
            <person name="Fisher S."/>
            <person name="Foley C.D."/>
            <person name="Franke A."/>
            <person name="Friedrich D."/>
            <person name="Gadbois L."/>
            <person name="Gearin G."/>
            <person name="Gearin C.R."/>
            <person name="Giannoukos G."/>
            <person name="Goode T."/>
            <person name="Graham J."/>
            <person name="Grandbois E."/>
            <person name="Grewal S."/>
            <person name="Gyaltsen K."/>
            <person name="Hafez N."/>
            <person name="Hagos B."/>
            <person name="Hall J."/>
            <person name="Henson C."/>
            <person name="Hollinger A."/>
            <person name="Honan T."/>
            <person name="Huard M.D."/>
            <person name="Hughes L."/>
            <person name="Hurhula B."/>
            <person name="Husby M.E."/>
            <person name="Kamat A."/>
            <person name="Kanga B."/>
            <person name="Kashin S."/>
            <person name="Khazanovich D."/>
            <person name="Kisner P."/>
            <person name="Lance K."/>
            <person name="Lara M."/>
            <person name="Lee W."/>
            <person name="Lennon N."/>
            <person name="Letendre F."/>
            <person name="LeVine R."/>
            <person name="Lipovsky A."/>
            <person name="Liu X."/>
            <person name="Liu J."/>
            <person name="Liu S."/>
            <person name="Lokyitsang T."/>
            <person name="Lokyitsang Y."/>
            <person name="Lubonja R."/>
            <person name="Lui A."/>
            <person name="MacDonald P."/>
            <person name="Magnisalis V."/>
            <person name="Maru K."/>
            <person name="Matthews C."/>
            <person name="McCusker W."/>
            <person name="McDonough S."/>
            <person name="Mehta T."/>
            <person name="Meldrim J."/>
            <person name="Meneus L."/>
            <person name="Mihai O."/>
            <person name="Mihalev A."/>
            <person name="Mihova T."/>
            <person name="Mittelman R."/>
            <person name="Mlenga V."/>
            <person name="Montmayeur A."/>
            <person name="Mulrain L."/>
            <person name="Navidi A."/>
            <person name="Naylor J."/>
            <person name="Negash T."/>
            <person name="Nguyen T."/>
            <person name="Nguyen N."/>
            <person name="Nicol R."/>
            <person name="Norbu C."/>
            <person name="Norbu N."/>
            <person name="Novod N."/>
            <person name="O'Neill B."/>
            <person name="Osman S."/>
            <person name="Markiewicz E."/>
            <person name="Oyono O.L."/>
            <person name="Patti C."/>
            <person name="Phunkhang P."/>
            <person name="Pierre F."/>
            <person name="Priest M."/>
            <person name="Raghuraman S."/>
            <person name="Rege F."/>
            <person name="Reyes R."/>
            <person name="Rise C."/>
            <person name="Rogov P."/>
            <person name="Ross K."/>
            <person name="Ryan E."/>
            <person name="Settipalli S."/>
            <person name="Shea T."/>
            <person name="Sherpa N."/>
            <person name="Shi L."/>
            <person name="Shih D."/>
            <person name="Sparrow T."/>
            <person name="Spaulding J."/>
            <person name="Stalker J."/>
            <person name="Stange-Thomann N."/>
            <person name="Stavropoulos S."/>
            <person name="Stone C."/>
            <person name="Strader C."/>
            <person name="Tesfaye S."/>
            <person name="Thomson T."/>
            <person name="Thoulutsang Y."/>
            <person name="Thoulutsang D."/>
            <person name="Topham K."/>
            <person name="Topping I."/>
            <person name="Tsamla T."/>
            <person name="Vassiliev H."/>
            <person name="Vo A."/>
            <person name="Wangchuk T."/>
            <person name="Wangdi T."/>
            <person name="Weiand M."/>
            <person name="Wilkinson J."/>
            <person name="Wilson A."/>
            <person name="Yadav S."/>
            <person name="Young G."/>
            <person name="Yu Q."/>
            <person name="Zembek L."/>
            <person name="Zhong D."/>
            <person name="Zimmer A."/>
            <person name="Zwirko Z."/>
            <person name="Jaffe D.B."/>
            <person name="Alvarez P."/>
            <person name="Brockman W."/>
            <person name="Butler J."/>
            <person name="Chin C."/>
            <person name="Gnerre S."/>
            <person name="Grabherr M."/>
            <person name="Kleber M."/>
            <person name="Mauceli E."/>
            <person name="MacCallum I."/>
        </authorList>
    </citation>
    <scope>NUCLEOTIDE SEQUENCE [LARGE SCALE GENOMIC DNA]</scope>
    <source>
        <strain evidence="3">Rob3c / Tucson 14021-0248.25</strain>
    </source>
</reference>
<feature type="region of interest" description="Disordered" evidence="1">
    <location>
        <begin position="95"/>
        <end position="124"/>
    </location>
</feature>
<keyword evidence="3" id="KW-1185">Reference proteome</keyword>
<evidence type="ECO:0000256" key="1">
    <source>
        <dbReference type="SAM" id="MobiDB-lite"/>
    </source>
</evidence>